<keyword evidence="1" id="KW-0614">Plasmid</keyword>
<sequence>MIQPGATFKDNLQKLPPIDGLERIDLVAVDGTVVASIENQPGKQGSLAVYQHLKQCFPALDAAAAEHGLGVFAEHTADARNRPGAHPNIDRLLDIAAGGSPLSIEIIPQS</sequence>
<reference evidence="4" key="3">
    <citation type="journal article" date="2017" name="J. Biotechnol.">
        <title>Complete genome sequence of Novosphingobium resinovorum SA1, a versatile xenobiotic-degrading bacterium capable of utilizing sulfanilic acid.</title>
        <authorList>
            <person name="Hegedus B."/>
            <person name="Kos P.B."/>
            <person name="Balint B."/>
            <person name="Maroti G."/>
            <person name="Gan H.M."/>
            <person name="Perei K."/>
            <person name="Rakhely G."/>
        </authorList>
    </citation>
    <scope>NUCLEOTIDE SEQUENCE [LARGE SCALE GENOMIC DNA]</scope>
    <source>
        <strain evidence="4">SA1</strain>
    </source>
</reference>
<dbReference type="OrthoDB" id="7596112at2"/>
<keyword evidence="4" id="KW-1185">Reference proteome</keyword>
<evidence type="ECO:0008006" key="5">
    <source>
        <dbReference type="Google" id="ProtNLM"/>
    </source>
</evidence>
<proteinExistence type="predicted"/>
<dbReference type="AlphaFoldDB" id="A0A031JNW4"/>
<dbReference type="eggNOG" id="COG4390">
    <property type="taxonomic scope" value="Bacteria"/>
</dbReference>
<dbReference type="PATRIC" id="fig|158500.4.peg.4682"/>
<dbReference type="EMBL" id="CP017076">
    <property type="protein sequence ID" value="AOR80152.1"/>
    <property type="molecule type" value="Genomic_DNA"/>
</dbReference>
<dbReference type="InterPro" id="IPR016755">
    <property type="entry name" value="UCP019302"/>
</dbReference>
<evidence type="ECO:0000313" key="2">
    <source>
        <dbReference type="EMBL" id="EZP75618.1"/>
    </source>
</evidence>
<dbReference type="Proteomes" id="UP000024329">
    <property type="component" value="Unassembled WGS sequence"/>
</dbReference>
<reference evidence="2 3" key="1">
    <citation type="submission" date="2014-03" db="EMBL/GenBank/DDBJ databases">
        <title>Whole genome sequence of Novosphingobium resinovorum KF1.</title>
        <authorList>
            <person name="Gan H.M."/>
            <person name="Gan H.Y."/>
            <person name="Chew T.H."/>
            <person name="Savka M.A."/>
        </authorList>
    </citation>
    <scope>NUCLEOTIDE SEQUENCE [LARGE SCALE GENOMIC DNA]</scope>
    <source>
        <strain evidence="2 3">KF1</strain>
    </source>
</reference>
<geneLocation type="plasmid" evidence="1 4">
    <name>pSA1</name>
</geneLocation>
<name>A0A031JNW4_9SPHN</name>
<dbReference type="PIRSF" id="PIRSF019302">
    <property type="entry name" value="UCP019302"/>
    <property type="match status" value="1"/>
</dbReference>
<dbReference type="EMBL" id="JFYZ01000037">
    <property type="protein sequence ID" value="EZP75618.1"/>
    <property type="molecule type" value="Genomic_DNA"/>
</dbReference>
<dbReference type="RefSeq" id="WP_008831716.1">
    <property type="nucleotide sequence ID" value="NZ_CP017076.1"/>
</dbReference>
<accession>A0A031JNW4</accession>
<gene>
    <name evidence="1" type="ORF">BES08_23450</name>
    <name evidence="2" type="ORF">BV97_04605</name>
</gene>
<evidence type="ECO:0000313" key="3">
    <source>
        <dbReference type="Proteomes" id="UP000024329"/>
    </source>
</evidence>
<evidence type="ECO:0000313" key="1">
    <source>
        <dbReference type="EMBL" id="AOR80152.1"/>
    </source>
</evidence>
<dbReference type="KEGG" id="nre:BES08_23450"/>
<organism evidence="2 3">
    <name type="scientific">Novosphingobium resinovorum</name>
    <dbReference type="NCBI Taxonomy" id="158500"/>
    <lineage>
        <taxon>Bacteria</taxon>
        <taxon>Pseudomonadati</taxon>
        <taxon>Pseudomonadota</taxon>
        <taxon>Alphaproteobacteria</taxon>
        <taxon>Sphingomonadales</taxon>
        <taxon>Sphingomonadaceae</taxon>
        <taxon>Novosphingobium</taxon>
    </lineage>
</organism>
<evidence type="ECO:0000313" key="4">
    <source>
        <dbReference type="Proteomes" id="UP000094626"/>
    </source>
</evidence>
<dbReference type="Pfam" id="PF10084">
    <property type="entry name" value="DUF2322"/>
    <property type="match status" value="1"/>
</dbReference>
<protein>
    <recommendedName>
        <fullName evidence="5">DUF2322 family protein</fullName>
    </recommendedName>
</protein>
<reference evidence="1" key="2">
    <citation type="submission" date="2016-08" db="EMBL/GenBank/DDBJ databases">
        <authorList>
            <person name="Seilhamer J.J."/>
        </authorList>
    </citation>
    <scope>NUCLEOTIDE SEQUENCE [LARGE SCALE GENOMIC DNA]</scope>
    <source>
        <strain evidence="1">SA1</strain>
        <plasmid evidence="1">pSA1</plasmid>
    </source>
</reference>
<dbReference type="Proteomes" id="UP000094626">
    <property type="component" value="Plasmid pSA1"/>
</dbReference>